<dbReference type="FunFam" id="1.10.340.70:FF:000001">
    <property type="entry name" value="Retrovirus-related Pol polyprotein from transposon gypsy-like Protein"/>
    <property type="match status" value="1"/>
</dbReference>
<dbReference type="OrthoDB" id="123355at2759"/>
<dbReference type="Pfam" id="PF17921">
    <property type="entry name" value="Integrase_H2C2"/>
    <property type="match status" value="1"/>
</dbReference>
<sequence>MPFGLKNALMVYQRVIDNALWGFVQPKGGWRAFADRIQAAEGPVDKSRQLRNAASSHWSTNPQNVRTKFDAAHEDSVSADPVSQLNNSPDADMFTTSEADTSTLVPVFDRRSFVDDICFGGKHLTNVWQHWTNCLVVLRNAESVSASPRVFLHSHESISCPTISHGTVYTRYSTLDWIYKSKSLFGRASQFAVLLSPWHLVVQRVKEKDCAFTQLLHATVTNFVDLDDALAPVAPPKQGSPTTRLDPSLLYARIPIYHDGVVVSCDGSAKTPKFGGYDSCSWIVWRLPDWKIVIAANTYLGTTTVNLAEYTGMNNGVLATLELGADNLIIVGHSRLAIQQSLGVIACRKESLMTMLNRHRELTARLRSVKYLHVVRDYNAAADSLAGEALEAKVSKVVLSEERKKELSGLNRIQEVIYESSAEEQKVNQPESRNLVQIVNGNTSWPRKTFADFVQDEPVVISVMTRYQKKSRRRRVRFADVRPSGSNEGLAEYDSHPGNSSKDNEAIQTSPDNSSEESQTLPTIPNAEDIDPVAVQNERRRRIAKAQEEEVKWANLKTVLRGNSAKLGYKNSTRRLETEIALRLVVPTTMIQEVLQNCHDSLEGGHQDVVHTYQRVKLDYFGVGLYADVEKHVRSCPDCSSSKSRLHLRGHSPGNILAELPFQLVSMDFVIPLPTTRRGNSALLLFQCAFTGFVIAKAMFNTDALRVAQAFEECVYRRFSAPSLIRHDRDPRFMSEVFQAFAEMMQSKSRTTLSYRPQANGQQERSVKTVIQSVRVYAEDPLQQDWDEIVERLVFAINTSMDTTRRETPFYLVHGWDARSTLRAMTSSLRRETAKQSDALAWRREVK</sequence>
<dbReference type="Pfam" id="PF13456">
    <property type="entry name" value="RVT_3"/>
    <property type="match status" value="1"/>
</dbReference>
<proteinExistence type="predicted"/>
<protein>
    <submittedName>
        <fullName evidence="3">Unnamed protein product</fullName>
    </submittedName>
</protein>
<dbReference type="PANTHER" id="PTHR37984">
    <property type="entry name" value="PROTEIN CBG26694"/>
    <property type="match status" value="1"/>
</dbReference>
<dbReference type="GO" id="GO:0015074">
    <property type="term" value="P:DNA integration"/>
    <property type="evidence" value="ECO:0007669"/>
    <property type="project" value="InterPro"/>
</dbReference>
<dbReference type="InterPro" id="IPR050951">
    <property type="entry name" value="Retrovirus_Pol_polyprotein"/>
</dbReference>
<dbReference type="InterPro" id="IPR041588">
    <property type="entry name" value="Integrase_H2C2"/>
</dbReference>
<dbReference type="Gene3D" id="1.10.340.70">
    <property type="match status" value="1"/>
</dbReference>
<evidence type="ECO:0000313" key="4">
    <source>
        <dbReference type="Proteomes" id="UP001165121"/>
    </source>
</evidence>
<dbReference type="PROSITE" id="PS50994">
    <property type="entry name" value="INTEGRASE"/>
    <property type="match status" value="1"/>
</dbReference>
<dbReference type="GO" id="GO:0003676">
    <property type="term" value="F:nucleic acid binding"/>
    <property type="evidence" value="ECO:0007669"/>
    <property type="project" value="InterPro"/>
</dbReference>
<dbReference type="PANTHER" id="PTHR37984:SF5">
    <property type="entry name" value="PROTEIN NYNRIN-LIKE"/>
    <property type="match status" value="1"/>
</dbReference>
<gene>
    <name evidence="3" type="ORF">Pfra01_002022100</name>
</gene>
<dbReference type="InterPro" id="IPR036397">
    <property type="entry name" value="RNaseH_sf"/>
</dbReference>
<comment type="caution">
    <text evidence="3">The sequence shown here is derived from an EMBL/GenBank/DDBJ whole genome shotgun (WGS) entry which is preliminary data.</text>
</comment>
<accession>A0A9W7D453</accession>
<evidence type="ECO:0000256" key="1">
    <source>
        <dbReference type="SAM" id="MobiDB-lite"/>
    </source>
</evidence>
<feature type="domain" description="Integrase catalytic" evidence="2">
    <location>
        <begin position="657"/>
        <end position="817"/>
    </location>
</feature>
<dbReference type="Gene3D" id="3.30.420.10">
    <property type="entry name" value="Ribonuclease H-like superfamily/Ribonuclease H"/>
    <property type="match status" value="2"/>
</dbReference>
<name>A0A9W7D453_9STRA</name>
<dbReference type="EMBL" id="BSXT01002728">
    <property type="protein sequence ID" value="GMF50585.1"/>
    <property type="molecule type" value="Genomic_DNA"/>
</dbReference>
<evidence type="ECO:0000259" key="2">
    <source>
        <dbReference type="PROSITE" id="PS50994"/>
    </source>
</evidence>
<organism evidence="3 4">
    <name type="scientific">Phytophthora fragariaefolia</name>
    <dbReference type="NCBI Taxonomy" id="1490495"/>
    <lineage>
        <taxon>Eukaryota</taxon>
        <taxon>Sar</taxon>
        <taxon>Stramenopiles</taxon>
        <taxon>Oomycota</taxon>
        <taxon>Peronosporomycetes</taxon>
        <taxon>Peronosporales</taxon>
        <taxon>Peronosporaceae</taxon>
        <taxon>Phytophthora</taxon>
    </lineage>
</organism>
<dbReference type="InterPro" id="IPR001584">
    <property type="entry name" value="Integrase_cat-core"/>
</dbReference>
<dbReference type="SUPFAM" id="SSF53098">
    <property type="entry name" value="Ribonuclease H-like"/>
    <property type="match status" value="2"/>
</dbReference>
<dbReference type="InterPro" id="IPR012337">
    <property type="entry name" value="RNaseH-like_sf"/>
</dbReference>
<reference evidence="3" key="1">
    <citation type="submission" date="2023-04" db="EMBL/GenBank/DDBJ databases">
        <title>Phytophthora fragariaefolia NBRC 109709.</title>
        <authorList>
            <person name="Ichikawa N."/>
            <person name="Sato H."/>
            <person name="Tonouchi N."/>
        </authorList>
    </citation>
    <scope>NUCLEOTIDE SEQUENCE</scope>
    <source>
        <strain evidence="3">NBRC 109709</strain>
    </source>
</reference>
<dbReference type="AlphaFoldDB" id="A0A9W7D453"/>
<dbReference type="GO" id="GO:0004523">
    <property type="term" value="F:RNA-DNA hybrid ribonuclease activity"/>
    <property type="evidence" value="ECO:0007669"/>
    <property type="project" value="InterPro"/>
</dbReference>
<feature type="compositionally biased region" description="Polar residues" evidence="1">
    <location>
        <begin position="497"/>
        <end position="523"/>
    </location>
</feature>
<evidence type="ECO:0000313" key="3">
    <source>
        <dbReference type="EMBL" id="GMF50585.1"/>
    </source>
</evidence>
<dbReference type="InterPro" id="IPR002156">
    <property type="entry name" value="RNaseH_domain"/>
</dbReference>
<feature type="region of interest" description="Disordered" evidence="1">
    <location>
        <begin position="472"/>
        <end position="535"/>
    </location>
</feature>
<dbReference type="Proteomes" id="UP001165121">
    <property type="component" value="Unassembled WGS sequence"/>
</dbReference>
<keyword evidence="4" id="KW-1185">Reference proteome</keyword>